<accession>A0A1B0B3Y3</accession>
<keyword evidence="4" id="KW-1185">Reference proteome</keyword>
<reference evidence="3" key="2">
    <citation type="submission" date="2020-05" db="UniProtKB">
        <authorList>
            <consortium name="EnsemblMetazoa"/>
        </authorList>
    </citation>
    <scope>IDENTIFICATION</scope>
    <source>
        <strain evidence="3">IAEA</strain>
    </source>
</reference>
<keyword evidence="2" id="KW-1133">Transmembrane helix</keyword>
<name>A0A1B0B3Y3_9MUSC</name>
<keyword evidence="2" id="KW-0812">Transmembrane</keyword>
<dbReference type="AlphaFoldDB" id="A0A1B0B3Y3"/>
<sequence>MKKLCKDSSTASTRANHSNKHHKRIVYCVISVIQVQSTEIIWMFLISCYVCKTFAYHLSELLN</sequence>
<reference evidence="4" key="1">
    <citation type="submission" date="2015-01" db="EMBL/GenBank/DDBJ databases">
        <authorList>
            <person name="Aksoy S."/>
            <person name="Warren W."/>
            <person name="Wilson R.K."/>
        </authorList>
    </citation>
    <scope>NUCLEOTIDE SEQUENCE [LARGE SCALE GENOMIC DNA]</scope>
    <source>
        <strain evidence="4">IAEA</strain>
    </source>
</reference>
<dbReference type="EnsemblMetazoa" id="GPPI018045-RA">
    <property type="protein sequence ID" value="GPPI018045-PA"/>
    <property type="gene ID" value="GPPI018045"/>
</dbReference>
<dbReference type="VEuPathDB" id="VectorBase:GPPI018045"/>
<feature type="transmembrane region" description="Helical" evidence="2">
    <location>
        <begin position="25"/>
        <end position="45"/>
    </location>
</feature>
<protein>
    <submittedName>
        <fullName evidence="3">Uncharacterized protein</fullName>
    </submittedName>
</protein>
<dbReference type="EMBL" id="JXJN01008109">
    <property type="status" value="NOT_ANNOTATED_CDS"/>
    <property type="molecule type" value="Genomic_DNA"/>
</dbReference>
<proteinExistence type="predicted"/>
<evidence type="ECO:0000256" key="1">
    <source>
        <dbReference type="SAM" id="MobiDB-lite"/>
    </source>
</evidence>
<organism evidence="3 4">
    <name type="scientific">Glossina palpalis gambiensis</name>
    <dbReference type="NCBI Taxonomy" id="67801"/>
    <lineage>
        <taxon>Eukaryota</taxon>
        <taxon>Metazoa</taxon>
        <taxon>Ecdysozoa</taxon>
        <taxon>Arthropoda</taxon>
        <taxon>Hexapoda</taxon>
        <taxon>Insecta</taxon>
        <taxon>Pterygota</taxon>
        <taxon>Neoptera</taxon>
        <taxon>Endopterygota</taxon>
        <taxon>Diptera</taxon>
        <taxon>Brachycera</taxon>
        <taxon>Muscomorpha</taxon>
        <taxon>Hippoboscoidea</taxon>
        <taxon>Glossinidae</taxon>
        <taxon>Glossina</taxon>
    </lineage>
</organism>
<evidence type="ECO:0000313" key="3">
    <source>
        <dbReference type="EnsemblMetazoa" id="GPPI018045-PA"/>
    </source>
</evidence>
<evidence type="ECO:0000313" key="4">
    <source>
        <dbReference type="Proteomes" id="UP000092460"/>
    </source>
</evidence>
<dbReference type="Proteomes" id="UP000092460">
    <property type="component" value="Unassembled WGS sequence"/>
</dbReference>
<keyword evidence="2" id="KW-0472">Membrane</keyword>
<evidence type="ECO:0000256" key="2">
    <source>
        <dbReference type="SAM" id="Phobius"/>
    </source>
</evidence>
<feature type="region of interest" description="Disordered" evidence="1">
    <location>
        <begin position="1"/>
        <end position="20"/>
    </location>
</feature>
<feature type="compositionally biased region" description="Polar residues" evidence="1">
    <location>
        <begin position="7"/>
        <end position="16"/>
    </location>
</feature>